<name>A0A328UB34_9BACL</name>
<dbReference type="PANTHER" id="PTHR20883">
    <property type="entry name" value="PHYTANOYL-COA DIOXYGENASE DOMAIN CONTAINING 1"/>
    <property type="match status" value="1"/>
</dbReference>
<keyword evidence="3" id="KW-1185">Reference proteome</keyword>
<dbReference type="GO" id="GO:0016706">
    <property type="term" value="F:2-oxoglutarate-dependent dioxygenase activity"/>
    <property type="evidence" value="ECO:0007669"/>
    <property type="project" value="UniProtKB-ARBA"/>
</dbReference>
<dbReference type="Proteomes" id="UP000249260">
    <property type="component" value="Unassembled WGS sequence"/>
</dbReference>
<gene>
    <name evidence="2" type="ORF">DL346_09015</name>
</gene>
<reference evidence="2 3" key="1">
    <citation type="submission" date="2018-06" db="EMBL/GenBank/DDBJ databases">
        <title>Paenibacillus montanisoli sp. nov., isolated from mountain area soil.</title>
        <authorList>
            <person name="Wu M."/>
        </authorList>
    </citation>
    <scope>NUCLEOTIDE SEQUENCE [LARGE SCALE GENOMIC DNA]</scope>
    <source>
        <strain evidence="2 3">RA17</strain>
    </source>
</reference>
<dbReference type="Gene3D" id="2.60.120.620">
    <property type="entry name" value="q2cbj1_9rhob like domain"/>
    <property type="match status" value="1"/>
</dbReference>
<evidence type="ECO:0000313" key="3">
    <source>
        <dbReference type="Proteomes" id="UP000249260"/>
    </source>
</evidence>
<protein>
    <recommendedName>
        <fullName evidence="4">Phytanoyl-CoA dioxygenase family protein</fullName>
    </recommendedName>
</protein>
<feature type="compositionally biased region" description="Basic and acidic residues" evidence="1">
    <location>
        <begin position="261"/>
        <end position="278"/>
    </location>
</feature>
<comment type="caution">
    <text evidence="2">The sequence shown here is derived from an EMBL/GenBank/DDBJ whole genome shotgun (WGS) entry which is preliminary data.</text>
</comment>
<feature type="region of interest" description="Disordered" evidence="1">
    <location>
        <begin position="261"/>
        <end position="280"/>
    </location>
</feature>
<sequence length="288" mass="33642">MEWEVLIMNDVNVSVSELLDHFETEGYCIIRNLLDPSVIEDLRLEIEQMVEEYAQKLLADHKTIDSYPNDPIEKRLMRLFENHLSEAPSMFRKQLHREGFYGLFFNRGLLDIVEKKLGEEILLYPNYTLRPKIPEMEAGRVLWHQDAGYTGNGEEVAQLRMVNLWTPLVKVNVENGCMQFIPGTHKLGAVPHVEKTYYLEIAEEELQPRLKDAINVELNPGDVVMFHNLLFHQGLPNHSDHIRWSLDWRYLDATQPTLRKEKGHIARSRSHPEKEVHNKQAWAQLSLT</sequence>
<dbReference type="Pfam" id="PF05721">
    <property type="entry name" value="PhyH"/>
    <property type="match status" value="1"/>
</dbReference>
<dbReference type="GO" id="GO:0005506">
    <property type="term" value="F:iron ion binding"/>
    <property type="evidence" value="ECO:0007669"/>
    <property type="project" value="UniProtKB-ARBA"/>
</dbReference>
<dbReference type="OrthoDB" id="9791262at2"/>
<dbReference type="SUPFAM" id="SSF51197">
    <property type="entry name" value="Clavaminate synthase-like"/>
    <property type="match status" value="1"/>
</dbReference>
<dbReference type="PANTHER" id="PTHR20883:SF14">
    <property type="entry name" value="PHYTANOYL-COA DIOXYGENASE"/>
    <property type="match status" value="1"/>
</dbReference>
<dbReference type="InterPro" id="IPR008775">
    <property type="entry name" value="Phytyl_CoA_dOase-like"/>
</dbReference>
<evidence type="ECO:0000256" key="1">
    <source>
        <dbReference type="SAM" id="MobiDB-lite"/>
    </source>
</evidence>
<evidence type="ECO:0008006" key="4">
    <source>
        <dbReference type="Google" id="ProtNLM"/>
    </source>
</evidence>
<organism evidence="2 3">
    <name type="scientific">Paenibacillus montanisoli</name>
    <dbReference type="NCBI Taxonomy" id="2081970"/>
    <lineage>
        <taxon>Bacteria</taxon>
        <taxon>Bacillati</taxon>
        <taxon>Bacillota</taxon>
        <taxon>Bacilli</taxon>
        <taxon>Bacillales</taxon>
        <taxon>Paenibacillaceae</taxon>
        <taxon>Paenibacillus</taxon>
    </lineage>
</organism>
<dbReference type="EMBL" id="QLUW01000001">
    <property type="protein sequence ID" value="RAP78541.1"/>
    <property type="molecule type" value="Genomic_DNA"/>
</dbReference>
<proteinExistence type="predicted"/>
<dbReference type="AlphaFoldDB" id="A0A328UB34"/>
<accession>A0A328UB34</accession>
<evidence type="ECO:0000313" key="2">
    <source>
        <dbReference type="EMBL" id="RAP78541.1"/>
    </source>
</evidence>